<name>A0ABW1KPJ1_9ACTN</name>
<dbReference type="Proteomes" id="UP001596203">
    <property type="component" value="Unassembled WGS sequence"/>
</dbReference>
<keyword evidence="4" id="KW-1185">Reference proteome</keyword>
<feature type="region of interest" description="Disordered" evidence="2">
    <location>
        <begin position="252"/>
        <end position="276"/>
    </location>
</feature>
<feature type="coiled-coil region" evidence="1">
    <location>
        <begin position="191"/>
        <end position="225"/>
    </location>
</feature>
<protein>
    <submittedName>
        <fullName evidence="3">Uncharacterized protein</fullName>
    </submittedName>
</protein>
<dbReference type="EMBL" id="JBHSPR010000084">
    <property type="protein sequence ID" value="MFC6023052.1"/>
    <property type="molecule type" value="Genomic_DNA"/>
</dbReference>
<reference evidence="4" key="1">
    <citation type="journal article" date="2019" name="Int. J. Syst. Evol. Microbiol.">
        <title>The Global Catalogue of Microorganisms (GCM) 10K type strain sequencing project: providing services to taxonomists for standard genome sequencing and annotation.</title>
        <authorList>
            <consortium name="The Broad Institute Genomics Platform"/>
            <consortium name="The Broad Institute Genome Sequencing Center for Infectious Disease"/>
            <person name="Wu L."/>
            <person name="Ma J."/>
        </authorList>
    </citation>
    <scope>NUCLEOTIDE SEQUENCE [LARGE SCALE GENOMIC DNA]</scope>
    <source>
        <strain evidence="4">ZS-35-S2</strain>
    </source>
</reference>
<accession>A0ABW1KPJ1</accession>
<dbReference type="RefSeq" id="WP_377433000.1">
    <property type="nucleotide sequence ID" value="NZ_JBHSPR010000084.1"/>
</dbReference>
<proteinExistence type="predicted"/>
<evidence type="ECO:0000256" key="2">
    <source>
        <dbReference type="SAM" id="MobiDB-lite"/>
    </source>
</evidence>
<evidence type="ECO:0000313" key="3">
    <source>
        <dbReference type="EMBL" id="MFC6023052.1"/>
    </source>
</evidence>
<sequence length="276" mass="29819">MRIHELLHAHLDGVEHVVDVTDERIDLRDALRLPESVRYTRSGLDEVTGSDLGGGTLLLCAPGPTPPAHTDPDALAPLLRELRPGARMIAVLGWRLGELPYHRLLGPLVDGRCQILAAAPVERAPVPGAQSAIAVECVERLAAVPSYLTAPGTATGAGPDGPAADPLPALLRMANEYVFLDLVSRPLRRRMIELERELADRNARIPALERELARSQARVATLESSLSFQVGAVVAKGIRRPVRAVRRMPRVWPFPQSGRNGRPAPPDGSPRPDTDA</sequence>
<gene>
    <name evidence="3" type="ORF">ACFP2T_43740</name>
</gene>
<evidence type="ECO:0000256" key="1">
    <source>
        <dbReference type="SAM" id="Coils"/>
    </source>
</evidence>
<keyword evidence="1" id="KW-0175">Coiled coil</keyword>
<evidence type="ECO:0000313" key="4">
    <source>
        <dbReference type="Proteomes" id="UP001596203"/>
    </source>
</evidence>
<comment type="caution">
    <text evidence="3">The sequence shown here is derived from an EMBL/GenBank/DDBJ whole genome shotgun (WGS) entry which is preliminary data.</text>
</comment>
<organism evidence="3 4">
    <name type="scientific">Plantactinospora solaniradicis</name>
    <dbReference type="NCBI Taxonomy" id="1723736"/>
    <lineage>
        <taxon>Bacteria</taxon>
        <taxon>Bacillati</taxon>
        <taxon>Actinomycetota</taxon>
        <taxon>Actinomycetes</taxon>
        <taxon>Micromonosporales</taxon>
        <taxon>Micromonosporaceae</taxon>
        <taxon>Plantactinospora</taxon>
    </lineage>
</organism>